<name>A0ABD2JK20_HETSC</name>
<keyword evidence="1" id="KW-0812">Transmembrane</keyword>
<proteinExistence type="predicted"/>
<comment type="caution">
    <text evidence="2">The sequence shown here is derived from an EMBL/GenBank/DDBJ whole genome shotgun (WGS) entry which is preliminary data.</text>
</comment>
<keyword evidence="1" id="KW-1133">Transmembrane helix</keyword>
<dbReference type="EMBL" id="JBICCN010000138">
    <property type="protein sequence ID" value="KAL3090849.1"/>
    <property type="molecule type" value="Genomic_DNA"/>
</dbReference>
<protein>
    <submittedName>
        <fullName evidence="2">Uncharacterized protein</fullName>
    </submittedName>
</protein>
<sequence length="123" mass="14537">MTEATKIYNRLSAFQKFRINLNCHLRRVRSNWLYQLSTALVFVTALNHASIYLSYGPDHPRCMQQWKERKQRGLLADELLWKERLLYARRREFLTAVDGYGTVDNWKHPRATMGASTLSSKLF</sequence>
<gene>
    <name evidence="2" type="ORF">niasHS_007224</name>
</gene>
<keyword evidence="1" id="KW-0472">Membrane</keyword>
<evidence type="ECO:0000313" key="2">
    <source>
        <dbReference type="EMBL" id="KAL3090849.1"/>
    </source>
</evidence>
<dbReference type="AlphaFoldDB" id="A0ABD2JK20"/>
<dbReference type="Proteomes" id="UP001620645">
    <property type="component" value="Unassembled WGS sequence"/>
</dbReference>
<evidence type="ECO:0000256" key="1">
    <source>
        <dbReference type="SAM" id="Phobius"/>
    </source>
</evidence>
<accession>A0ABD2JK20</accession>
<evidence type="ECO:0000313" key="3">
    <source>
        <dbReference type="Proteomes" id="UP001620645"/>
    </source>
</evidence>
<feature type="transmembrane region" description="Helical" evidence="1">
    <location>
        <begin position="32"/>
        <end position="55"/>
    </location>
</feature>
<reference evidence="2 3" key="1">
    <citation type="submission" date="2024-10" db="EMBL/GenBank/DDBJ databases">
        <authorList>
            <person name="Kim D."/>
        </authorList>
    </citation>
    <scope>NUCLEOTIDE SEQUENCE [LARGE SCALE GENOMIC DNA]</scope>
    <source>
        <strain evidence="2">Taebaek</strain>
    </source>
</reference>
<keyword evidence="3" id="KW-1185">Reference proteome</keyword>
<organism evidence="2 3">
    <name type="scientific">Heterodera schachtii</name>
    <name type="common">Sugarbeet cyst nematode worm</name>
    <name type="synonym">Tylenchus schachtii</name>
    <dbReference type="NCBI Taxonomy" id="97005"/>
    <lineage>
        <taxon>Eukaryota</taxon>
        <taxon>Metazoa</taxon>
        <taxon>Ecdysozoa</taxon>
        <taxon>Nematoda</taxon>
        <taxon>Chromadorea</taxon>
        <taxon>Rhabditida</taxon>
        <taxon>Tylenchina</taxon>
        <taxon>Tylenchomorpha</taxon>
        <taxon>Tylenchoidea</taxon>
        <taxon>Heteroderidae</taxon>
        <taxon>Heteroderinae</taxon>
        <taxon>Heterodera</taxon>
    </lineage>
</organism>